<sequence>MAVVVALTSGTASAVEVPGGPEIPIEVPPIYVPELGSLPLGPTPLGAKGAHRPVPAPSGCGVRVKPEDAGAAVNAAKQGDRICVVGGSERRMDVFRTEGRAQPNVTLTGDGSPIKGIMVVGDNIVVENFDSIDATAPGVLVKGNDITLRNMVIDNPRDADNDGIRFFGSRIRILNNTITNVRNTGGAHADCMQTYTKDGDPKPPVVITDTPSDHVLIDSNRCERIDNQCLIAEGPNDGEGSGNGHSHDIIFSRNLCDAAGLAYQAVMLEDIQRVTIAFNDIQGPIRKAFAFDIGSTEGKVVGNRLDPRIPCHVGMDQSSRPGYVGPEPTCEP</sequence>
<dbReference type="EMBL" id="BAABJP010000062">
    <property type="protein sequence ID" value="GAA5174488.1"/>
    <property type="molecule type" value="Genomic_DNA"/>
</dbReference>
<dbReference type="RefSeq" id="WP_185062098.1">
    <property type="nucleotide sequence ID" value="NZ_BAABJP010000062.1"/>
</dbReference>
<reference evidence="2" key="1">
    <citation type="journal article" date="2019" name="Int. J. Syst. Evol. Microbiol.">
        <title>The Global Catalogue of Microorganisms (GCM) 10K type strain sequencing project: providing services to taxonomists for standard genome sequencing and annotation.</title>
        <authorList>
            <consortium name="The Broad Institute Genomics Platform"/>
            <consortium name="The Broad Institute Genome Sequencing Center for Infectious Disease"/>
            <person name="Wu L."/>
            <person name="Ma J."/>
        </authorList>
    </citation>
    <scope>NUCLEOTIDE SEQUENCE [LARGE SCALE GENOMIC DNA]</scope>
    <source>
        <strain evidence="2">JCM 18303</strain>
    </source>
</reference>
<dbReference type="InterPro" id="IPR011050">
    <property type="entry name" value="Pectin_lyase_fold/virulence"/>
</dbReference>
<proteinExistence type="predicted"/>
<dbReference type="Gene3D" id="2.160.20.10">
    <property type="entry name" value="Single-stranded right-handed beta-helix, Pectin lyase-like"/>
    <property type="match status" value="1"/>
</dbReference>
<organism evidence="1 2">
    <name type="scientific">Pseudonocardia eucalypti</name>
    <dbReference type="NCBI Taxonomy" id="648755"/>
    <lineage>
        <taxon>Bacteria</taxon>
        <taxon>Bacillati</taxon>
        <taxon>Actinomycetota</taxon>
        <taxon>Actinomycetes</taxon>
        <taxon>Pseudonocardiales</taxon>
        <taxon>Pseudonocardiaceae</taxon>
        <taxon>Pseudonocardia</taxon>
    </lineage>
</organism>
<keyword evidence="2" id="KW-1185">Reference proteome</keyword>
<evidence type="ECO:0000313" key="1">
    <source>
        <dbReference type="EMBL" id="GAA5174488.1"/>
    </source>
</evidence>
<dbReference type="SUPFAM" id="SSF51126">
    <property type="entry name" value="Pectin lyase-like"/>
    <property type="match status" value="1"/>
</dbReference>
<comment type="caution">
    <text evidence="1">The sequence shown here is derived from an EMBL/GenBank/DDBJ whole genome shotgun (WGS) entry which is preliminary data.</text>
</comment>
<name>A0ABP9RBU2_9PSEU</name>
<dbReference type="InterPro" id="IPR012334">
    <property type="entry name" value="Pectin_lyas_fold"/>
</dbReference>
<protein>
    <recommendedName>
        <fullName evidence="3">Right handed beta helix domain-containing protein</fullName>
    </recommendedName>
</protein>
<accession>A0ABP9RBU2</accession>
<dbReference type="Proteomes" id="UP001428817">
    <property type="component" value="Unassembled WGS sequence"/>
</dbReference>
<evidence type="ECO:0000313" key="2">
    <source>
        <dbReference type="Proteomes" id="UP001428817"/>
    </source>
</evidence>
<gene>
    <name evidence="1" type="ORF">GCM10023321_78430</name>
</gene>
<evidence type="ECO:0008006" key="3">
    <source>
        <dbReference type="Google" id="ProtNLM"/>
    </source>
</evidence>